<accession>A0A225MA03</accession>
<dbReference type="CDD" id="cd07012">
    <property type="entry name" value="PBP2_Bug_TTT"/>
    <property type="match status" value="1"/>
</dbReference>
<comment type="caution">
    <text evidence="2">The sequence shown here is derived from an EMBL/GenBank/DDBJ whole genome shotgun (WGS) entry which is preliminary data.</text>
</comment>
<evidence type="ECO:0008006" key="4">
    <source>
        <dbReference type="Google" id="ProtNLM"/>
    </source>
</evidence>
<gene>
    <name evidence="2" type="ORF">CEY11_16850</name>
</gene>
<keyword evidence="3" id="KW-1185">Reference proteome</keyword>
<dbReference type="Proteomes" id="UP000214603">
    <property type="component" value="Unassembled WGS sequence"/>
</dbReference>
<dbReference type="EMBL" id="NJIH01000009">
    <property type="protein sequence ID" value="OWT57562.1"/>
    <property type="molecule type" value="Genomic_DNA"/>
</dbReference>
<reference evidence="3" key="1">
    <citation type="submission" date="2017-06" db="EMBL/GenBank/DDBJ databases">
        <title>Herbaspirillum phytohormonus sp. nov., isolated from the root nodule of Robinia pseudoacacia in lead-zinc mine.</title>
        <authorList>
            <person name="Fan M."/>
            <person name="Lin Y."/>
        </authorList>
    </citation>
    <scope>NUCLEOTIDE SEQUENCE [LARGE SCALE GENOMIC DNA]</scope>
    <source>
        <strain evidence="3">SC-089</strain>
    </source>
</reference>
<protein>
    <recommendedName>
        <fullName evidence="4">MFS transporter</fullName>
    </recommendedName>
</protein>
<dbReference type="SUPFAM" id="SSF53850">
    <property type="entry name" value="Periplasmic binding protein-like II"/>
    <property type="match status" value="1"/>
</dbReference>
<evidence type="ECO:0000313" key="3">
    <source>
        <dbReference type="Proteomes" id="UP000214603"/>
    </source>
</evidence>
<organism evidence="2 3">
    <name type="scientific">Candidimonas nitroreducens</name>
    <dbReference type="NCBI Taxonomy" id="683354"/>
    <lineage>
        <taxon>Bacteria</taxon>
        <taxon>Pseudomonadati</taxon>
        <taxon>Pseudomonadota</taxon>
        <taxon>Betaproteobacteria</taxon>
        <taxon>Burkholderiales</taxon>
        <taxon>Alcaligenaceae</taxon>
        <taxon>Candidimonas</taxon>
    </lineage>
</organism>
<dbReference type="Gene3D" id="3.40.190.150">
    <property type="entry name" value="Bordetella uptake gene, domain 1"/>
    <property type="match status" value="1"/>
</dbReference>
<comment type="similarity">
    <text evidence="1">Belongs to the UPF0065 (bug) family.</text>
</comment>
<evidence type="ECO:0000256" key="1">
    <source>
        <dbReference type="ARBA" id="ARBA00006987"/>
    </source>
</evidence>
<name>A0A225MA03_9BURK</name>
<dbReference type="PANTHER" id="PTHR42928">
    <property type="entry name" value="TRICARBOXYLATE-BINDING PROTEIN"/>
    <property type="match status" value="1"/>
</dbReference>
<dbReference type="PIRSF" id="PIRSF017082">
    <property type="entry name" value="YflP"/>
    <property type="match status" value="1"/>
</dbReference>
<dbReference type="InterPro" id="IPR005064">
    <property type="entry name" value="BUG"/>
</dbReference>
<evidence type="ECO:0000313" key="2">
    <source>
        <dbReference type="EMBL" id="OWT57562.1"/>
    </source>
</evidence>
<dbReference type="PANTHER" id="PTHR42928:SF5">
    <property type="entry name" value="BLR1237 PROTEIN"/>
    <property type="match status" value="1"/>
</dbReference>
<proteinExistence type="inferred from homology"/>
<sequence>MEIVIMVQKIISIAALRVGLFCVVALSSSVFAGTYPERPIEIICPYPAGTSSDVTTRELATHMAAILKQSVVVINKPGAGGLIATVDAARAKPDGYTLFAAANGTQYINPIIYKKVNYDPFKDFTPISRYVSYPNVLVVNANQPIKNLADLVALAKSRTGNKSLSFGTGGNGTTSHIAGAQFQKMIGADLLNVPYQGTISAVREVVAGRVDMVWGNLNITMPFIQSGKLRPLAISSARRHPLLPDTPTFKEVGYPEAEMNVWSGLVAPAGTPPEIIKKLNRVIVEAVKNPSLVKNYETSGAQPESDASPEAFAEFLKEETDRWSPVIRSLGIVLN</sequence>
<dbReference type="Gene3D" id="3.40.190.10">
    <property type="entry name" value="Periplasmic binding protein-like II"/>
    <property type="match status" value="1"/>
</dbReference>
<dbReference type="AlphaFoldDB" id="A0A225MA03"/>
<dbReference type="InterPro" id="IPR042100">
    <property type="entry name" value="Bug_dom1"/>
</dbReference>
<dbReference type="Pfam" id="PF03401">
    <property type="entry name" value="TctC"/>
    <property type="match status" value="1"/>
</dbReference>